<organism evidence="1 2">
    <name type="scientific">Mucilaginibacter arboris</name>
    <dbReference type="NCBI Taxonomy" id="2682090"/>
    <lineage>
        <taxon>Bacteria</taxon>
        <taxon>Pseudomonadati</taxon>
        <taxon>Bacteroidota</taxon>
        <taxon>Sphingobacteriia</taxon>
        <taxon>Sphingobacteriales</taxon>
        <taxon>Sphingobacteriaceae</taxon>
        <taxon>Mucilaginibacter</taxon>
    </lineage>
</organism>
<evidence type="ECO:0000313" key="2">
    <source>
        <dbReference type="Proteomes" id="UP000462014"/>
    </source>
</evidence>
<name>A0A7K1T1R9_9SPHI</name>
<proteinExistence type="predicted"/>
<comment type="caution">
    <text evidence="1">The sequence shown here is derived from an EMBL/GenBank/DDBJ whole genome shotgun (WGS) entry which is preliminary data.</text>
</comment>
<gene>
    <name evidence="1" type="ORF">GO621_18590</name>
</gene>
<reference evidence="1 2" key="1">
    <citation type="submission" date="2019-12" db="EMBL/GenBank/DDBJ databases">
        <title>Mucilaginibacter sp. HMF7410 genome sequencing and assembly.</title>
        <authorList>
            <person name="Kang H."/>
            <person name="Cha I."/>
            <person name="Kim H."/>
            <person name="Joh K."/>
        </authorList>
    </citation>
    <scope>NUCLEOTIDE SEQUENCE [LARGE SCALE GENOMIC DNA]</scope>
    <source>
        <strain evidence="1 2">HMF7410</strain>
    </source>
</reference>
<evidence type="ECO:0000313" key="1">
    <source>
        <dbReference type="EMBL" id="MVN23532.1"/>
    </source>
</evidence>
<protein>
    <submittedName>
        <fullName evidence="1">Uncharacterized protein</fullName>
    </submittedName>
</protein>
<dbReference type="Proteomes" id="UP000462014">
    <property type="component" value="Unassembled WGS sequence"/>
</dbReference>
<sequence>MSSCKGLNGAKIIDESKIEYPFFGLIGCNRDLYIDEAKLTNELFYSKLLEGKDISVIVPEIQQKFKDLGKTDKVIFSFSSQGYKTIVNKLGKR</sequence>
<dbReference type="AlphaFoldDB" id="A0A7K1T1R9"/>
<dbReference type="RefSeq" id="WP_157569883.1">
    <property type="nucleotide sequence ID" value="NZ_WPIK01000043.1"/>
</dbReference>
<accession>A0A7K1T1R9</accession>
<dbReference type="EMBL" id="WPIK01000043">
    <property type="protein sequence ID" value="MVN23532.1"/>
    <property type="molecule type" value="Genomic_DNA"/>
</dbReference>
<keyword evidence="2" id="KW-1185">Reference proteome</keyword>